<evidence type="ECO:0000256" key="1">
    <source>
        <dbReference type="SAM" id="Phobius"/>
    </source>
</evidence>
<proteinExistence type="predicted"/>
<gene>
    <name evidence="3" type="ORF">AGR4C_Cc50382</name>
</gene>
<dbReference type="SUPFAM" id="SSF52540">
    <property type="entry name" value="P-loop containing nucleoside triphosphate hydrolases"/>
    <property type="match status" value="1"/>
</dbReference>
<dbReference type="EMBL" id="FBWC01000014">
    <property type="protein sequence ID" value="CUX30557.1"/>
    <property type="molecule type" value="Genomic_DNA"/>
</dbReference>
<feature type="domain" description="YobI-like P-loop NTPase" evidence="2">
    <location>
        <begin position="44"/>
        <end position="402"/>
    </location>
</feature>
<reference evidence="3 4" key="1">
    <citation type="submission" date="2016-01" db="EMBL/GenBank/DDBJ databases">
        <authorList>
            <person name="Oliw E.H."/>
        </authorList>
    </citation>
    <scope>NUCLEOTIDE SEQUENCE [LARGE SCALE GENOMIC DNA]</scope>
    <source>
        <strain evidence="3 4">Kerr 14</strain>
    </source>
</reference>
<dbReference type="InterPro" id="IPR048428">
    <property type="entry name" value="YobI-NTPase"/>
</dbReference>
<dbReference type="Proteomes" id="UP000191897">
    <property type="component" value="Unassembled WGS sequence"/>
</dbReference>
<dbReference type="RefSeq" id="WP_080865958.1">
    <property type="nucleotide sequence ID" value="NZ_LT009730.1"/>
</dbReference>
<dbReference type="Pfam" id="PF20693">
    <property type="entry name" value="YobI-ATPase"/>
    <property type="match status" value="1"/>
</dbReference>
<evidence type="ECO:0000259" key="2">
    <source>
        <dbReference type="Pfam" id="PF20693"/>
    </source>
</evidence>
<accession>A0A1S7Q341</accession>
<organism evidence="3 4">
    <name type="scientific">Agrobacterium tumefaciens str. Kerr 14</name>
    <dbReference type="NCBI Taxonomy" id="1183424"/>
    <lineage>
        <taxon>Bacteria</taxon>
        <taxon>Pseudomonadati</taxon>
        <taxon>Pseudomonadota</taxon>
        <taxon>Alphaproteobacteria</taxon>
        <taxon>Hyphomicrobiales</taxon>
        <taxon>Rhizobiaceae</taxon>
        <taxon>Rhizobium/Agrobacterium group</taxon>
        <taxon>Agrobacterium</taxon>
        <taxon>Agrobacterium tumefaciens complex</taxon>
    </lineage>
</organism>
<keyword evidence="1" id="KW-0472">Membrane</keyword>
<feature type="transmembrane region" description="Helical" evidence="1">
    <location>
        <begin position="139"/>
        <end position="158"/>
    </location>
</feature>
<dbReference type="AlphaFoldDB" id="A0A1S7Q341"/>
<name>A0A1S7Q341_AGRTU</name>
<sequence length="1194" mass="134492">MLNRVLNKARAIFQRFCGITPPETTAARFVDLAPTASADNAGIYFEALDYATKNEEVLNIALTGPYGSGKSSVIKSFLSRYSGFPLQLSLASFLPDGEESGKVSKQEIERSILQQILYGVDAHKLPFSRFKRIRAPKRIAIGTSLLITLGLACIWYLFTKQDQLMSGALFDPFELSNWFNYLCIVVVSALAWKIVHSIYTNSLGLSLKSISLKDVQIAPAATDHESILNRHLDEILYFFQSTKYDLVVIEDLDRFENPDIFVTLREINGLINANEGVKRRVRFLYALRDDIFANTDRTKFFEFIVPVIPVINHSNSIDKVLEQGQRIDLDARLNKQFIREVSRYLSDLRLIRNIFNEYVVYSTNLAADEDDLLDPNKLLAVLIYKNVIPQDFAALHRQEGVLSKVLGGYQHYISKIERDIRDEISAIEEHLERGEAQALRDMSELRKVYAMAIVERMPANYFVINVPNANIQLSQITEGDTLEKLLTQRTVNVSAPNHYGGRTAVDLSDVQDSVDPNRSLEDRKAEIELKSVKFRQQSDKRLRELATHLSTIRTRKFNEVVRESADLIEQLFADAGENQDLLKYLILEGYLDDTYYQYISLFHSGRLSPNDNSFLIKIRAYNNPAPDLPLDNVAEVVASMRPTDFGQAYVLNRYIIDHLFSDVAAHATRIADAIRFISTSFHGSAEFFHSYYATGTRVADFIETLVAKWPPFASVALKDATGASHAARILAHTSDRVLLAPATAGSLKSFLSDNAHKVLAEPVHFEIARFRSLGVEVIEVGALAEFPEALSFVAQEGLYRLSIENIRHILGHVVPGLDVDTVERRHLTTLLAVNDSRLLRRIEADFPAYVRDVLLSLPANTDEDVSAISRVLEREDVDHDTRVEFLNGQTAKFPNLKDVPAAFHQLAMEGQHVEPDWSNCLFYMGSEAYDADILTRYLQKDEVVATLAGQPISDSDAAYPLRQFVIGNDAFDLGDYQSYVRMLPKTFKAFPSVDDAKKKVLIVERKVAFGSSSFQELEDVDLQVLFLSMNFTAYEADKAEFAIDDDFRAKLLRTVPEAAKLAVLADMDEEYVARTAQVAAIVGPLLDRSPGAKMDYSVGFIKAVIVNTREVKVQISLLNKLHQSLSVPEVRGILEHLPSPYRDIATFGKSPKLEDNDRNRDLALWLNEKDVISSFKETLFGGEIKINTFRKEAS</sequence>
<protein>
    <recommendedName>
        <fullName evidence="2">YobI-like P-loop NTPase domain-containing protein</fullName>
    </recommendedName>
</protein>
<feature type="transmembrane region" description="Helical" evidence="1">
    <location>
        <begin position="178"/>
        <end position="199"/>
    </location>
</feature>
<keyword evidence="1" id="KW-1133">Transmembrane helix</keyword>
<keyword evidence="1" id="KW-0812">Transmembrane</keyword>
<evidence type="ECO:0000313" key="4">
    <source>
        <dbReference type="Proteomes" id="UP000191897"/>
    </source>
</evidence>
<evidence type="ECO:0000313" key="3">
    <source>
        <dbReference type="EMBL" id="CUX30557.1"/>
    </source>
</evidence>
<dbReference type="InterPro" id="IPR027417">
    <property type="entry name" value="P-loop_NTPase"/>
</dbReference>